<name>A0A9K3CXZ0_9EUKA</name>
<dbReference type="Proteomes" id="UP000265618">
    <property type="component" value="Unassembled WGS sequence"/>
</dbReference>
<evidence type="ECO:0000256" key="1">
    <source>
        <dbReference type="SAM" id="MobiDB-lite"/>
    </source>
</evidence>
<feature type="non-terminal residue" evidence="2">
    <location>
        <position position="1"/>
    </location>
</feature>
<keyword evidence="3" id="KW-1185">Reference proteome</keyword>
<dbReference type="AlphaFoldDB" id="A0A9K3CXZ0"/>
<accession>A0A9K3CXZ0</accession>
<proteinExistence type="predicted"/>
<organism evidence="2 3">
    <name type="scientific">Kipferlia bialata</name>
    <dbReference type="NCBI Taxonomy" id="797122"/>
    <lineage>
        <taxon>Eukaryota</taxon>
        <taxon>Metamonada</taxon>
        <taxon>Carpediemonas-like organisms</taxon>
        <taxon>Kipferlia</taxon>
    </lineage>
</organism>
<comment type="caution">
    <text evidence="2">The sequence shown here is derived from an EMBL/GenBank/DDBJ whole genome shotgun (WGS) entry which is preliminary data.</text>
</comment>
<reference evidence="2 3" key="1">
    <citation type="journal article" date="2018" name="PLoS ONE">
        <title>The draft genome of Kipferlia bialata reveals reductive genome evolution in fornicate parasites.</title>
        <authorList>
            <person name="Tanifuji G."/>
            <person name="Takabayashi S."/>
            <person name="Kume K."/>
            <person name="Takagi M."/>
            <person name="Nakayama T."/>
            <person name="Kamikawa R."/>
            <person name="Inagaki Y."/>
            <person name="Hashimoto T."/>
        </authorList>
    </citation>
    <scope>NUCLEOTIDE SEQUENCE [LARGE SCALE GENOMIC DNA]</scope>
    <source>
        <strain evidence="2">NY0173</strain>
    </source>
</reference>
<gene>
    <name evidence="2" type="ORF">KIPB_007024</name>
</gene>
<protein>
    <submittedName>
        <fullName evidence="2">Uncharacterized protein</fullName>
    </submittedName>
</protein>
<feature type="compositionally biased region" description="Acidic residues" evidence="1">
    <location>
        <begin position="531"/>
        <end position="541"/>
    </location>
</feature>
<dbReference type="EMBL" id="BDIP01001908">
    <property type="protein sequence ID" value="GIQ85374.1"/>
    <property type="molecule type" value="Genomic_DNA"/>
</dbReference>
<evidence type="ECO:0000313" key="2">
    <source>
        <dbReference type="EMBL" id="GIQ85374.1"/>
    </source>
</evidence>
<evidence type="ECO:0000313" key="3">
    <source>
        <dbReference type="Proteomes" id="UP000265618"/>
    </source>
</evidence>
<feature type="region of interest" description="Disordered" evidence="1">
    <location>
        <begin position="531"/>
        <end position="593"/>
    </location>
</feature>
<sequence>FTLPPSVSPHTESIIREALTERAHRIHSHTWDQSGSEEDRVLLLCETTPTSTVLVLAIHSMLLYGISSSSEKSICLQLGRLPVSLGTISSLALLRTGRTLRILIGYKRGTLCVLGESQNTAQLLYTPVHEALLQIYMHRDSGTLYLRYPSTLLAIQRSRLETVLGKVALSGSDNAQLASHLEPKRYTLPQRVTCAMCIYSTSIETGTQDTLVLVGLDPTLVCIDMPRPDQGSGARPLSTPAHMAKESSTSRLFRSIKRAISGTPTSVPLGISRYLSLMPMPPVLPLSLSILTVDTDVPSTINLIGVSMPASHVVPSQYGGTADDERVGERVLILDADTLEVLNTVPTPSAGHCVLTMHPGPASLSLSPSLSTSLSTPRPVPSVVCICREGSESSDIPAEERSLAICVTTRAMDEVERFPVITGRYIQHGSSLSCVSASTYAPSRMHSMSMGAMHEGLPLTLAVSTVQMEAVTSPRHSPRECVLNTVPDESTDSLSLSLSMSMSGTHATPTALHRVPSFGKSPLQLGVQAVSDDDDQEDMDNVEGTGEYAGDSVQSETGDEMVVDKTIESEPVAVSNGGETELGGMESLPLDSE</sequence>